<protein>
    <submittedName>
        <fullName evidence="1">Uncharacterized protein</fullName>
    </submittedName>
</protein>
<reference evidence="1 2" key="1">
    <citation type="submission" date="2019-10" db="EMBL/GenBank/DDBJ databases">
        <title>Genome sequence of Azospirillum melinis.</title>
        <authorList>
            <person name="Ambrosini A."/>
            <person name="Sant'Anna F.H."/>
            <person name="Cassan F.D."/>
            <person name="Souza E.M."/>
            <person name="Passaglia L.M.P."/>
        </authorList>
    </citation>
    <scope>NUCLEOTIDE SEQUENCE [LARGE SCALE GENOMIC DNA]</scope>
    <source>
        <strain evidence="1 2">TMCY0552</strain>
    </source>
</reference>
<name>A0ABX2KPS8_9PROT</name>
<dbReference type="EMBL" id="WHOS01000074">
    <property type="protein sequence ID" value="NUB03788.1"/>
    <property type="molecule type" value="Genomic_DNA"/>
</dbReference>
<dbReference type="RefSeq" id="WP_174474657.1">
    <property type="nucleotide sequence ID" value="NZ_JAGINN010000002.1"/>
</dbReference>
<sequence length="63" mass="6703">MPFFPSPARDRSTGRWPTRSLLDNALAVAAVALLLVGLSGEVRGALAGLMVEVEGTWTIVPMH</sequence>
<organism evidence="1 2">
    <name type="scientific">Azospirillum melinis</name>
    <dbReference type="NCBI Taxonomy" id="328839"/>
    <lineage>
        <taxon>Bacteria</taxon>
        <taxon>Pseudomonadati</taxon>
        <taxon>Pseudomonadota</taxon>
        <taxon>Alphaproteobacteria</taxon>
        <taxon>Rhodospirillales</taxon>
        <taxon>Azospirillaceae</taxon>
        <taxon>Azospirillum</taxon>
    </lineage>
</organism>
<dbReference type="Proteomes" id="UP000605086">
    <property type="component" value="Unassembled WGS sequence"/>
</dbReference>
<comment type="caution">
    <text evidence="1">The sequence shown here is derived from an EMBL/GenBank/DDBJ whole genome shotgun (WGS) entry which is preliminary data.</text>
</comment>
<gene>
    <name evidence="1" type="ORF">GBZ48_31740</name>
</gene>
<keyword evidence="2" id="KW-1185">Reference proteome</keyword>
<proteinExistence type="predicted"/>
<accession>A0ABX2KPS8</accession>
<evidence type="ECO:0000313" key="2">
    <source>
        <dbReference type="Proteomes" id="UP000605086"/>
    </source>
</evidence>
<evidence type="ECO:0000313" key="1">
    <source>
        <dbReference type="EMBL" id="NUB03788.1"/>
    </source>
</evidence>